<dbReference type="NCBIfam" id="TIGR01099">
    <property type="entry name" value="galU"/>
    <property type="match status" value="1"/>
</dbReference>
<reference evidence="8" key="1">
    <citation type="journal article" date="2023" name="Int. J. Syst. Evol. Microbiol.">
        <title>Collibacillus ludicampi gen. nov., sp. nov., a new soil bacterium of the family Alicyclobacillaceae.</title>
        <authorList>
            <person name="Jojima T."/>
            <person name="Ioku Y."/>
            <person name="Fukuta Y."/>
            <person name="Shirasaka N."/>
            <person name="Matsumura Y."/>
            <person name="Mori M."/>
        </authorList>
    </citation>
    <scope>NUCLEOTIDE SEQUENCE</scope>
    <source>
        <strain evidence="8">TP075</strain>
    </source>
</reference>
<gene>
    <name evidence="8" type="primary">gtaB1</name>
    <name evidence="8" type="ORF">DNHGIG_15910</name>
</gene>
<dbReference type="EMBL" id="BOQE01000001">
    <property type="protein sequence ID" value="GIM46042.1"/>
    <property type="molecule type" value="Genomic_DNA"/>
</dbReference>
<dbReference type="CDD" id="cd02541">
    <property type="entry name" value="UGPase_prokaryotic"/>
    <property type="match status" value="1"/>
</dbReference>
<dbReference type="PANTHER" id="PTHR43197">
    <property type="entry name" value="UTP--GLUCOSE-1-PHOSPHATE URIDYLYLTRANSFERASE"/>
    <property type="match status" value="1"/>
</dbReference>
<dbReference type="GO" id="GO:0003983">
    <property type="term" value="F:UTP:glucose-1-phosphate uridylyltransferase activity"/>
    <property type="evidence" value="ECO:0007669"/>
    <property type="project" value="UniProtKB-EC"/>
</dbReference>
<evidence type="ECO:0000256" key="5">
    <source>
        <dbReference type="ARBA" id="ARBA00048128"/>
    </source>
</evidence>
<accession>A0AAV4LDX7</accession>
<protein>
    <recommendedName>
        <fullName evidence="2 6">UTP--glucose-1-phosphate uridylyltransferase</fullName>
        <ecNumber evidence="2 6">2.7.7.9</ecNumber>
    </recommendedName>
    <alternativeName>
        <fullName evidence="6">UDP-glucose pyrophosphorylase</fullName>
    </alternativeName>
</protein>
<evidence type="ECO:0000256" key="4">
    <source>
        <dbReference type="ARBA" id="ARBA00022695"/>
    </source>
</evidence>
<dbReference type="AlphaFoldDB" id="A0AAV4LDX7"/>
<evidence type="ECO:0000259" key="7">
    <source>
        <dbReference type="Pfam" id="PF00483"/>
    </source>
</evidence>
<dbReference type="Proteomes" id="UP001057291">
    <property type="component" value="Unassembled WGS sequence"/>
</dbReference>
<dbReference type="GO" id="GO:0006011">
    <property type="term" value="P:UDP-alpha-D-glucose metabolic process"/>
    <property type="evidence" value="ECO:0007669"/>
    <property type="project" value="InterPro"/>
</dbReference>
<name>A0AAV4LDX7_9BACL</name>
<organism evidence="8 9">
    <name type="scientific">Collibacillus ludicampi</name>
    <dbReference type="NCBI Taxonomy" id="2771369"/>
    <lineage>
        <taxon>Bacteria</taxon>
        <taxon>Bacillati</taxon>
        <taxon>Bacillota</taxon>
        <taxon>Bacilli</taxon>
        <taxon>Bacillales</taxon>
        <taxon>Alicyclobacillaceae</taxon>
        <taxon>Collibacillus</taxon>
    </lineage>
</organism>
<evidence type="ECO:0000256" key="6">
    <source>
        <dbReference type="RuleBase" id="RU361259"/>
    </source>
</evidence>
<evidence type="ECO:0000313" key="8">
    <source>
        <dbReference type="EMBL" id="GIM46042.1"/>
    </source>
</evidence>
<dbReference type="Pfam" id="PF00483">
    <property type="entry name" value="NTP_transferase"/>
    <property type="match status" value="1"/>
</dbReference>
<dbReference type="PANTHER" id="PTHR43197:SF1">
    <property type="entry name" value="UTP--GLUCOSE-1-PHOSPHATE URIDYLYLTRANSFERASE"/>
    <property type="match status" value="1"/>
</dbReference>
<dbReference type="RefSeq" id="WP_282199187.1">
    <property type="nucleotide sequence ID" value="NZ_BOQE01000001.1"/>
</dbReference>
<keyword evidence="3 6" id="KW-0808">Transferase</keyword>
<evidence type="ECO:0000256" key="1">
    <source>
        <dbReference type="ARBA" id="ARBA00006890"/>
    </source>
</evidence>
<dbReference type="InterPro" id="IPR005771">
    <property type="entry name" value="GalU_uridylyltTrfase_bac/arc"/>
</dbReference>
<dbReference type="InterPro" id="IPR029044">
    <property type="entry name" value="Nucleotide-diphossugar_trans"/>
</dbReference>
<keyword evidence="4 6" id="KW-0548">Nucleotidyltransferase</keyword>
<comment type="caution">
    <text evidence="8">The sequence shown here is derived from an EMBL/GenBank/DDBJ whole genome shotgun (WGS) entry which is preliminary data.</text>
</comment>
<evidence type="ECO:0000256" key="2">
    <source>
        <dbReference type="ARBA" id="ARBA00012415"/>
    </source>
</evidence>
<sequence length="290" mass="32695">MKVTKAIIPAAGLGTRFLPATKAMPKEMLPLIDKPVIQWIIEEAVHSGIEDILIVTGRHKRAIEDHFDKSFELEVILERAGQHELLRQVRDISDMVNVHYIRQKEPLGLGHAISCARTFVGNEPFAVMLGDIVVDHEVPCLQQLIDVYEQTQSNVLAVLPVEWSDVHKYGIIDGETLATNRYRVRDLVEKPKSNPPSNLAIAGRYILNPEIFSILQNLSPGIGGEIQLTDGLRELNRMQEIIAYMFEGKLYDVGSKSGYLEATVDFALKREDLREGFLRHLCKAVKEHLL</sequence>
<feature type="domain" description="Nucleotidyl transferase" evidence="7">
    <location>
        <begin position="5"/>
        <end position="265"/>
    </location>
</feature>
<dbReference type="Gene3D" id="3.90.550.10">
    <property type="entry name" value="Spore Coat Polysaccharide Biosynthesis Protein SpsA, Chain A"/>
    <property type="match status" value="1"/>
</dbReference>
<proteinExistence type="inferred from homology"/>
<comment type="catalytic activity">
    <reaction evidence="5 6">
        <text>alpha-D-glucose 1-phosphate + UTP + H(+) = UDP-alpha-D-glucose + diphosphate</text>
        <dbReference type="Rhea" id="RHEA:19889"/>
        <dbReference type="ChEBI" id="CHEBI:15378"/>
        <dbReference type="ChEBI" id="CHEBI:33019"/>
        <dbReference type="ChEBI" id="CHEBI:46398"/>
        <dbReference type="ChEBI" id="CHEBI:58601"/>
        <dbReference type="ChEBI" id="CHEBI:58885"/>
        <dbReference type="EC" id="2.7.7.9"/>
    </reaction>
</comment>
<comment type="similarity">
    <text evidence="1 6">Belongs to the UDPGP type 2 family.</text>
</comment>
<dbReference type="SUPFAM" id="SSF53448">
    <property type="entry name" value="Nucleotide-diphospho-sugar transferases"/>
    <property type="match status" value="1"/>
</dbReference>
<dbReference type="InterPro" id="IPR005835">
    <property type="entry name" value="NTP_transferase_dom"/>
</dbReference>
<keyword evidence="9" id="KW-1185">Reference proteome</keyword>
<dbReference type="EC" id="2.7.7.9" evidence="2 6"/>
<evidence type="ECO:0000313" key="9">
    <source>
        <dbReference type="Proteomes" id="UP001057291"/>
    </source>
</evidence>
<evidence type="ECO:0000256" key="3">
    <source>
        <dbReference type="ARBA" id="ARBA00022679"/>
    </source>
</evidence>